<dbReference type="STRING" id="1183438.GKIL_0630"/>
<accession>U5QDC2</accession>
<dbReference type="GO" id="GO:0005543">
    <property type="term" value="F:phospholipid binding"/>
    <property type="evidence" value="ECO:0007669"/>
    <property type="project" value="TreeGrafter"/>
</dbReference>
<dbReference type="InterPro" id="IPR003835">
    <property type="entry name" value="Glyco_trans_19"/>
</dbReference>
<dbReference type="Proteomes" id="UP000017396">
    <property type="component" value="Chromosome"/>
</dbReference>
<dbReference type="eggNOG" id="COG0763">
    <property type="taxonomic scope" value="Bacteria"/>
</dbReference>
<dbReference type="GO" id="GO:0008915">
    <property type="term" value="F:lipid-A-disaccharide synthase activity"/>
    <property type="evidence" value="ECO:0007669"/>
    <property type="project" value="UniProtKB-EC"/>
</dbReference>
<dbReference type="RefSeq" id="WP_023171916.1">
    <property type="nucleotide sequence ID" value="NC_022600.1"/>
</dbReference>
<keyword evidence="1" id="KW-0328">Glycosyltransferase</keyword>
<dbReference type="PANTHER" id="PTHR30372:SF6">
    <property type="entry name" value="LIPID-A-DISACCHARIDE SYNTHASE"/>
    <property type="match status" value="1"/>
</dbReference>
<protein>
    <submittedName>
        <fullName evidence="1">Lipid-A-disaccharide synthase</fullName>
        <ecNumber evidence="1">2.4.1.182</ecNumber>
    </submittedName>
</protein>
<dbReference type="EC" id="2.4.1.182" evidence="1"/>
<dbReference type="KEGG" id="glj:GKIL_0630"/>
<sequence>MAERLDILLLSNGPGEVNTWVRPVVAELRRRFATARLSLVLAPDGNASGFEEQMAQAIAGIERVQPARDYLKFLVTGRTSGNWDWAKRGVVLFLGGDQGLSALIARRLGYPIVAYAEWQVRWPGWIDRFGLREEAVRARSAKERFKGQFQVTGDLMIDAVRALGEAGQAQVRQKLALGEKSQTIALLPGSKPAKLSLGIPMFLGLAEALGKRRSDLRFVIPVAPALQATDLERYALPTNPNLELVGGQSGRLVRRGDGDYLETAGGVSIRLWFDYPAYDLLSVCDLALTTVGANTAELGILGVPMIVIIPTNRWDVMRAWDGLPGLFSNLPGKLGSTIAAAINRRIAGKLGLLAWPNIRAERMLVPELFCHLTAADLVPLVEEWLADPERRAAVSWQLRQVMGASGAASAFVNLVEAVVAGVR</sequence>
<dbReference type="SUPFAM" id="SSF53756">
    <property type="entry name" value="UDP-Glycosyltransferase/glycogen phosphorylase"/>
    <property type="match status" value="1"/>
</dbReference>
<dbReference type="GO" id="GO:0016020">
    <property type="term" value="C:membrane"/>
    <property type="evidence" value="ECO:0007669"/>
    <property type="project" value="GOC"/>
</dbReference>
<name>U5QDC2_GLOK1</name>
<keyword evidence="1" id="KW-0808">Transferase</keyword>
<proteinExistence type="predicted"/>
<gene>
    <name evidence="1" type="primary">lpxB</name>
    <name evidence="1" type="ORF">GKIL_0630</name>
</gene>
<dbReference type="PANTHER" id="PTHR30372">
    <property type="entry name" value="LIPID-A-DISACCHARIDE SYNTHASE"/>
    <property type="match status" value="1"/>
</dbReference>
<dbReference type="AlphaFoldDB" id="U5QDC2"/>
<evidence type="ECO:0000313" key="2">
    <source>
        <dbReference type="Proteomes" id="UP000017396"/>
    </source>
</evidence>
<organism evidence="1 2">
    <name type="scientific">Gloeobacter kilaueensis (strain ATCC BAA-2537 / CCAP 1431/1 / ULC 316 / JS1)</name>
    <dbReference type="NCBI Taxonomy" id="1183438"/>
    <lineage>
        <taxon>Bacteria</taxon>
        <taxon>Bacillati</taxon>
        <taxon>Cyanobacteriota</taxon>
        <taxon>Cyanophyceae</taxon>
        <taxon>Gloeobacterales</taxon>
        <taxon>Gloeobacteraceae</taxon>
        <taxon>Gloeobacter</taxon>
    </lineage>
</organism>
<dbReference type="OrthoDB" id="502628at2"/>
<dbReference type="HOGENOM" id="CLU_023761_0_0_3"/>
<dbReference type="EMBL" id="CP003587">
    <property type="protein sequence ID" value="AGY56876.1"/>
    <property type="molecule type" value="Genomic_DNA"/>
</dbReference>
<evidence type="ECO:0000313" key="1">
    <source>
        <dbReference type="EMBL" id="AGY56876.1"/>
    </source>
</evidence>
<reference evidence="1 2" key="1">
    <citation type="journal article" date="2013" name="PLoS ONE">
        <title>Cultivation and Complete Genome Sequencing of Gloeobacter kilaueensis sp. nov., from a Lava Cave in Kilauea Caldera, Hawai'i.</title>
        <authorList>
            <person name="Saw J.H."/>
            <person name="Schatz M."/>
            <person name="Brown M.V."/>
            <person name="Kunkel D.D."/>
            <person name="Foster J.S."/>
            <person name="Shick H."/>
            <person name="Christensen S."/>
            <person name="Hou S."/>
            <person name="Wan X."/>
            <person name="Donachie S.P."/>
        </authorList>
    </citation>
    <scope>NUCLEOTIDE SEQUENCE [LARGE SCALE GENOMIC DNA]</scope>
    <source>
        <strain evidence="2">JS</strain>
    </source>
</reference>
<dbReference type="PATRIC" id="fig|1183438.3.peg.629"/>
<dbReference type="GO" id="GO:0009245">
    <property type="term" value="P:lipid A biosynthetic process"/>
    <property type="evidence" value="ECO:0007669"/>
    <property type="project" value="InterPro"/>
</dbReference>
<keyword evidence="2" id="KW-1185">Reference proteome</keyword>